<dbReference type="EMBL" id="JBANMG010000009">
    <property type="protein sequence ID" value="KAK6949361.1"/>
    <property type="molecule type" value="Genomic_DNA"/>
</dbReference>
<dbReference type="InterPro" id="IPR032675">
    <property type="entry name" value="LRR_dom_sf"/>
</dbReference>
<gene>
    <name evidence="1" type="ORF">Daesc_009436</name>
</gene>
<comment type="caution">
    <text evidence="1">The sequence shown here is derived from an EMBL/GenBank/DDBJ whole genome shotgun (WGS) entry which is preliminary data.</text>
</comment>
<sequence>MANSSIPTFILDTDHPWLSENRPWLESYPDVANALSDKSSPLWTNPSPGHEIPADLFSRINIDNNKPDVSRLGWDNAIARLGELRSCAAALQDVRYLHVYIFVHKGQVDNGLVDREMPSELPGMFADVLASMPHLERLDWGLDIEHTVAFGEEFARRNLILPNVRHLIPGAGSHYLLPMCPALETLEAGSFFHHASWNEPISVDQYSRRDLVRAASAASSLKEFTLLGGWSTRMLEETEVFKAMPNLVKLSIDGALYSIESPYEFEDLERETWEEGELLKANYDMCSIIKEPFILTKIQRYLSIISKFPKLEQLCLPESSELELGFIGGSRCGNAYRGPKGKEYGRSVTRQSIEITELVGDMVIKAIPNLKILSIGNCQATLIHNDNGDVEVVWPWTGRVEDYVSEAFPQ</sequence>
<protein>
    <submittedName>
        <fullName evidence="1">Uncharacterized protein</fullName>
    </submittedName>
</protein>
<keyword evidence="2" id="KW-1185">Reference proteome</keyword>
<dbReference type="Gene3D" id="3.80.10.10">
    <property type="entry name" value="Ribonuclease Inhibitor"/>
    <property type="match status" value="1"/>
</dbReference>
<accession>A0AAX6MAZ1</accession>
<dbReference type="AlphaFoldDB" id="A0AAX6MAZ1"/>
<proteinExistence type="predicted"/>
<evidence type="ECO:0000313" key="2">
    <source>
        <dbReference type="Proteomes" id="UP001369815"/>
    </source>
</evidence>
<reference evidence="1 2" key="1">
    <citation type="journal article" date="2024" name="Front Chem Biol">
        <title>Unveiling the potential of Daldinia eschscholtzii MFLUCC 19-0629 through bioactivity and bioinformatics studies for enhanced sustainable agriculture production.</title>
        <authorList>
            <person name="Brooks S."/>
            <person name="Weaver J.A."/>
            <person name="Klomchit A."/>
            <person name="Alharthi S.A."/>
            <person name="Onlamun T."/>
            <person name="Nurani R."/>
            <person name="Vong T.K."/>
            <person name="Alberti F."/>
            <person name="Greco C."/>
        </authorList>
    </citation>
    <scope>NUCLEOTIDE SEQUENCE [LARGE SCALE GENOMIC DNA]</scope>
    <source>
        <strain evidence="1">MFLUCC 19-0629</strain>
    </source>
</reference>
<organism evidence="1 2">
    <name type="scientific">Daldinia eschscholtzii</name>
    <dbReference type="NCBI Taxonomy" id="292717"/>
    <lineage>
        <taxon>Eukaryota</taxon>
        <taxon>Fungi</taxon>
        <taxon>Dikarya</taxon>
        <taxon>Ascomycota</taxon>
        <taxon>Pezizomycotina</taxon>
        <taxon>Sordariomycetes</taxon>
        <taxon>Xylariomycetidae</taxon>
        <taxon>Xylariales</taxon>
        <taxon>Hypoxylaceae</taxon>
        <taxon>Daldinia</taxon>
    </lineage>
</organism>
<dbReference type="Proteomes" id="UP001369815">
    <property type="component" value="Unassembled WGS sequence"/>
</dbReference>
<evidence type="ECO:0000313" key="1">
    <source>
        <dbReference type="EMBL" id="KAK6949361.1"/>
    </source>
</evidence>
<name>A0AAX6MAZ1_9PEZI</name>